<dbReference type="RefSeq" id="WP_003863192.1">
    <property type="nucleotide sequence ID" value="NZ_CP011309.1"/>
</dbReference>
<dbReference type="InterPro" id="IPR027791">
    <property type="entry name" value="Galactosyl_T_C"/>
</dbReference>
<protein>
    <recommendedName>
        <fullName evidence="7">Glycosyl transferase</fullName>
    </recommendedName>
</protein>
<evidence type="ECO:0000259" key="3">
    <source>
        <dbReference type="Pfam" id="PF00535"/>
    </source>
</evidence>
<keyword evidence="2" id="KW-0175">Coiled coil</keyword>
<dbReference type="EMBL" id="CP011309">
    <property type="protein sequence ID" value="AKF26422.1"/>
    <property type="molecule type" value="Genomic_DNA"/>
</dbReference>
<accession>A0A0F6Z480</accession>
<reference evidence="5 6" key="1">
    <citation type="submission" date="2015-04" db="EMBL/GenBank/DDBJ databases">
        <title>Complete Genome Sequence of Brevibacterium flavum ATCC 15168.</title>
        <authorList>
            <person name="Ahn J."/>
            <person name="Park G."/>
            <person name="Jeon W."/>
            <person name="Jang Y."/>
            <person name="Jang M."/>
            <person name="Lee H."/>
            <person name="Lee H."/>
        </authorList>
    </citation>
    <scope>NUCLEOTIDE SEQUENCE [LARGE SCALE GENOMIC DNA]</scope>
    <source>
        <strain evidence="5 6">ATCC 15168</strain>
    </source>
</reference>
<dbReference type="Pfam" id="PF00535">
    <property type="entry name" value="Glycos_transf_2"/>
    <property type="match status" value="2"/>
</dbReference>
<evidence type="ECO:0000313" key="6">
    <source>
        <dbReference type="Proteomes" id="UP000034037"/>
    </source>
</evidence>
<name>A0A0F6Z480_9CORY</name>
<dbReference type="GO" id="GO:0016740">
    <property type="term" value="F:transferase activity"/>
    <property type="evidence" value="ECO:0007669"/>
    <property type="project" value="UniProtKB-KW"/>
</dbReference>
<dbReference type="PANTHER" id="PTHR43685">
    <property type="entry name" value="GLYCOSYLTRANSFERASE"/>
    <property type="match status" value="1"/>
</dbReference>
<feature type="coiled-coil region" evidence="2">
    <location>
        <begin position="584"/>
        <end position="611"/>
    </location>
</feature>
<keyword evidence="6" id="KW-1185">Reference proteome</keyword>
<evidence type="ECO:0000259" key="4">
    <source>
        <dbReference type="Pfam" id="PF02709"/>
    </source>
</evidence>
<feature type="domain" description="Glycosyltransferase 2-like" evidence="3">
    <location>
        <begin position="18"/>
        <end position="126"/>
    </location>
</feature>
<proteinExistence type="predicted"/>
<dbReference type="InterPro" id="IPR050834">
    <property type="entry name" value="Glycosyltransf_2"/>
</dbReference>
<evidence type="ECO:0000313" key="5">
    <source>
        <dbReference type="EMBL" id="AKF26422.1"/>
    </source>
</evidence>
<keyword evidence="1" id="KW-0808">Transferase</keyword>
<dbReference type="AlphaFoldDB" id="A0A0F6Z480"/>
<dbReference type="PATRIC" id="fig|92706.3.peg.428"/>
<organism evidence="5 6">
    <name type="scientific">[Brevibacterium] flavum</name>
    <dbReference type="NCBI Taxonomy" id="92706"/>
    <lineage>
        <taxon>Bacteria</taxon>
        <taxon>Bacillati</taxon>
        <taxon>Actinomycetota</taxon>
        <taxon>Actinomycetes</taxon>
        <taxon>Mycobacteriales</taxon>
        <taxon>Corynebacteriaceae</taxon>
        <taxon>Corynebacterium</taxon>
    </lineage>
</organism>
<dbReference type="PANTHER" id="PTHR43685:SF2">
    <property type="entry name" value="GLYCOSYLTRANSFERASE 2-LIKE DOMAIN-CONTAINING PROTEIN"/>
    <property type="match status" value="1"/>
</dbReference>
<feature type="domain" description="Glycosyltransferase 2-like" evidence="3">
    <location>
        <begin position="263"/>
        <end position="388"/>
    </location>
</feature>
<evidence type="ECO:0008006" key="7">
    <source>
        <dbReference type="Google" id="ProtNLM"/>
    </source>
</evidence>
<sequence length="709" mass="80382">MPKNPEISIVIGFKDWGLDRLSGAVRSVKNSLKGINSEIIISDYGSSSTEGYREALEQLGAIYRYVETDGVWSRSRALNAGLQIASGEFLVTTDADMVFSESTFPKILEFLKADPFASYLLQCRDLPEGIDHAHIFDGSVDWNAIENASRLRPRWGMGGMIAFSRYAYELTRGLDERMQIYGGEDIDLAKRLLRIGYKRVWIEDPAVRMYHVWHPSSRALADDSEEGRQAIARNRDIHLNDPSVIRNLKEWNGRPLDAPPLVTVAISTYNRAEYLTDSINSVLGQTFKDWELIVVDDGSTDNTLEVLSSFNDPRIRIISQENKGLACARNRITAEARGKYIAVHDDDDIMLPWSLEVRLQAISNGAHGSYGGWVDYDNRTGQRFYNSGKKLSIESLLFNRSTYLHPTLLVEKAVLKAIPYDDTMRSGSDFNLAVRMVRAGIKLNHSTQYVLLRRLHEGQITNSDSALQKVSGFVTNFMARGTMISSDIATMREDRHEKDKVAVPFNQDQADSFVVPFMPDHLVRRSADISLELPQENSQFEQDDYPISSFWISEDERSVEINVHLDNVPLPDLFELYKTHGEALAVYATEVTHLEDQAQEKREEMRFTESHIAGPFQGLENWLVSRLHNSPSGVYLAVQCTAKHALESLAIDEIDFSANMNRNLCGIKDDFKFYRLNSIERAFTFLSEIKNCTEMFSAKPKHFILVKGK</sequence>
<dbReference type="Gene3D" id="3.90.550.10">
    <property type="entry name" value="Spore Coat Polysaccharide Biosynthesis Protein SpsA, Chain A"/>
    <property type="match status" value="2"/>
</dbReference>
<dbReference type="InterPro" id="IPR001173">
    <property type="entry name" value="Glyco_trans_2-like"/>
</dbReference>
<dbReference type="HOGENOM" id="CLU_389178_0_0_11"/>
<dbReference type="Pfam" id="PF02709">
    <property type="entry name" value="Glyco_transf_7C"/>
    <property type="match status" value="1"/>
</dbReference>
<feature type="domain" description="Galactosyltransferase C-terminal" evidence="4">
    <location>
        <begin position="157"/>
        <end position="211"/>
    </location>
</feature>
<evidence type="ECO:0000256" key="1">
    <source>
        <dbReference type="ARBA" id="ARBA00022679"/>
    </source>
</evidence>
<dbReference type="CDD" id="cd00761">
    <property type="entry name" value="Glyco_tranf_GTA_type"/>
    <property type="match status" value="1"/>
</dbReference>
<dbReference type="InterPro" id="IPR029044">
    <property type="entry name" value="Nucleotide-diphossugar_trans"/>
</dbReference>
<dbReference type="SUPFAM" id="SSF53448">
    <property type="entry name" value="Nucleotide-diphospho-sugar transferases"/>
    <property type="match status" value="2"/>
</dbReference>
<evidence type="ECO:0000256" key="2">
    <source>
        <dbReference type="SAM" id="Coils"/>
    </source>
</evidence>
<gene>
    <name evidence="5" type="ORF">YH66_02060</name>
</gene>
<dbReference type="Proteomes" id="UP000034037">
    <property type="component" value="Chromosome"/>
</dbReference>